<dbReference type="SMART" id="SM00506">
    <property type="entry name" value="A1pp"/>
    <property type="match status" value="1"/>
</dbReference>
<comment type="caution">
    <text evidence="2">The sequence shown here is derived from an EMBL/GenBank/DDBJ whole genome shotgun (WGS) entry which is preliminary data.</text>
</comment>
<dbReference type="PROSITE" id="PS51154">
    <property type="entry name" value="MACRO"/>
    <property type="match status" value="1"/>
</dbReference>
<reference evidence="2 3" key="1">
    <citation type="journal article" date="2019" name="Int. J. Syst. Evol. Microbiol.">
        <title>The Global Catalogue of Microorganisms (GCM) 10K type strain sequencing project: providing services to taxonomists for standard genome sequencing and annotation.</title>
        <authorList>
            <consortium name="The Broad Institute Genomics Platform"/>
            <consortium name="The Broad Institute Genome Sequencing Center for Infectious Disease"/>
            <person name="Wu L."/>
            <person name="Ma J."/>
        </authorList>
    </citation>
    <scope>NUCLEOTIDE SEQUENCE [LARGE SCALE GENOMIC DNA]</scope>
    <source>
        <strain evidence="2 3">JCM 13250</strain>
    </source>
</reference>
<sequence length="293" mass="31999">MPVITAFLGDITEQDVDAVVSAANNAVRGGGGVAGAIHRSGGPAILRDCVARFPNGLATGDAGWTAAGDLPARWVIHAVGPNFTAGQRDRSLLESCYRRALEVADGLNVRSVAFPLLCTGAYGWPRADAITAAIEAITATRTRVEEVRLVTLDESVYKQTRAEILVRYPPPVGEGTVGFLFERTPTQFCLRGDDYLWRELRAHFADTPLPRDWFGFRALVTAAIEHIIGEPLSDRQYAPWLDNHSAAIRVPEFDPGHGMSAGGVHVPWWVHTAVPILIDRFEATHESEKRLRD</sequence>
<proteinExistence type="predicted"/>
<evidence type="ECO:0000313" key="3">
    <source>
        <dbReference type="Proteomes" id="UP001500218"/>
    </source>
</evidence>
<dbReference type="Gene3D" id="3.40.220.10">
    <property type="entry name" value="Leucine Aminopeptidase, subunit E, domain 1"/>
    <property type="match status" value="1"/>
</dbReference>
<dbReference type="SUPFAM" id="SSF52949">
    <property type="entry name" value="Macro domain-like"/>
    <property type="match status" value="1"/>
</dbReference>
<dbReference type="EMBL" id="BAAALT010000045">
    <property type="protein sequence ID" value="GAA1796727.1"/>
    <property type="molecule type" value="Genomic_DNA"/>
</dbReference>
<dbReference type="Proteomes" id="UP001500218">
    <property type="component" value="Unassembled WGS sequence"/>
</dbReference>
<protein>
    <recommendedName>
        <fullName evidence="1">Macro domain-containing protein</fullName>
    </recommendedName>
</protein>
<dbReference type="InterPro" id="IPR043472">
    <property type="entry name" value="Macro_dom-like"/>
</dbReference>
<dbReference type="Pfam" id="PF01661">
    <property type="entry name" value="Macro"/>
    <property type="match status" value="1"/>
</dbReference>
<feature type="domain" description="Macro" evidence="1">
    <location>
        <begin position="1"/>
        <end position="168"/>
    </location>
</feature>
<name>A0ABN2LQE0_9ACTN</name>
<gene>
    <name evidence="2" type="ORF">GCM10009682_18010</name>
</gene>
<dbReference type="RefSeq" id="WP_344128312.1">
    <property type="nucleotide sequence ID" value="NZ_BAAALT010000045.1"/>
</dbReference>
<dbReference type="InterPro" id="IPR002589">
    <property type="entry name" value="Macro_dom"/>
</dbReference>
<accession>A0ABN2LQE0</accession>
<organism evidence="2 3">
    <name type="scientific">Luedemannella flava</name>
    <dbReference type="NCBI Taxonomy" id="349316"/>
    <lineage>
        <taxon>Bacteria</taxon>
        <taxon>Bacillati</taxon>
        <taxon>Actinomycetota</taxon>
        <taxon>Actinomycetes</taxon>
        <taxon>Micromonosporales</taxon>
        <taxon>Micromonosporaceae</taxon>
        <taxon>Luedemannella</taxon>
    </lineage>
</organism>
<dbReference type="PANTHER" id="PTHR11106">
    <property type="entry name" value="GANGLIOSIDE INDUCED DIFFERENTIATION ASSOCIATED PROTEIN 2-RELATED"/>
    <property type="match status" value="1"/>
</dbReference>
<evidence type="ECO:0000313" key="2">
    <source>
        <dbReference type="EMBL" id="GAA1796727.1"/>
    </source>
</evidence>
<keyword evidence="3" id="KW-1185">Reference proteome</keyword>
<evidence type="ECO:0000259" key="1">
    <source>
        <dbReference type="PROSITE" id="PS51154"/>
    </source>
</evidence>
<dbReference type="PANTHER" id="PTHR11106:SF27">
    <property type="entry name" value="MACRO DOMAIN-CONTAINING PROTEIN"/>
    <property type="match status" value="1"/>
</dbReference>